<dbReference type="InterPro" id="IPR015424">
    <property type="entry name" value="PyrdxlP-dep_Trfase"/>
</dbReference>
<evidence type="ECO:0000313" key="5">
    <source>
        <dbReference type="EMBL" id="MEQ1405266.1"/>
    </source>
</evidence>
<dbReference type="PANTHER" id="PTHR43094:SF1">
    <property type="entry name" value="AMINOTRANSFERASE CLASS-III"/>
    <property type="match status" value="1"/>
</dbReference>
<dbReference type="NCBIfam" id="NF005682">
    <property type="entry name" value="PRK07480.1"/>
    <property type="match status" value="1"/>
</dbReference>
<dbReference type="PROSITE" id="PS00600">
    <property type="entry name" value="AA_TRANSFER_CLASS_3"/>
    <property type="match status" value="1"/>
</dbReference>
<name>A0ABV0M099_9HYPH</name>
<dbReference type="InterPro" id="IPR049704">
    <property type="entry name" value="Aminotrans_3_PPA_site"/>
</dbReference>
<keyword evidence="5" id="KW-0032">Aminotransferase</keyword>
<gene>
    <name evidence="5" type="ORF">ABK249_10020</name>
</gene>
<evidence type="ECO:0000256" key="3">
    <source>
        <dbReference type="ARBA" id="ARBA00022898"/>
    </source>
</evidence>
<comment type="caution">
    <text evidence="5">The sequence shown here is derived from an EMBL/GenBank/DDBJ whole genome shotgun (WGS) entry which is preliminary data.</text>
</comment>
<sequence length="455" mass="50055">MNDRPALSNLATIDAAHHLHPFSDMKELNARGTRIIERAEGVYIYDSNGKKYLDAFAGLWCVNVGYGRRSIADAAYRQMQELPYYNTFFGTTTPPATLLAQKIASHAGEKLKRVFFTNSGSEATDTWFRMARVYWKVLGKPEKTEVIARKNGYHGSTVAGASLGGMKLMHEQGNLPIEGIHHIGQPYWYAEGGDLSPAEFGLKVARELEEKIDELGEDRVAAFVAEPIQGAGGVIIPPETYWPEIARICKARNVLLVVDEVICGFGRLGAWFGHQYYGVEPDLAPIAKGLSSGYLPIGGVLVSDRVADVMVNELGDFYHGFTYSGHPVSAAAALENIRIIEEEGLVERVRDDIGPYFAEAWKSLEDHDVVGQAESVGLIGGLQLAADKAVRRRYAKPDDIGATVRNHCVENGLIMRATGDRMLASPALTISRLEIDEVVEKLRAALDHLRDTVRE</sequence>
<keyword evidence="3 4" id="KW-0663">Pyridoxal phosphate</keyword>
<comment type="cofactor">
    <cofactor evidence="1">
        <name>pyridoxal 5'-phosphate</name>
        <dbReference type="ChEBI" id="CHEBI:597326"/>
    </cofactor>
</comment>
<keyword evidence="5" id="KW-0808">Transferase</keyword>
<dbReference type="PIRSF" id="PIRSF000521">
    <property type="entry name" value="Transaminase_4ab_Lys_Orn"/>
    <property type="match status" value="1"/>
</dbReference>
<comment type="similarity">
    <text evidence="2 4">Belongs to the class-III pyridoxal-phosphate-dependent aminotransferase family.</text>
</comment>
<protein>
    <submittedName>
        <fullName evidence="5">Aspartate aminotransferase family protein</fullName>
    </submittedName>
</protein>
<evidence type="ECO:0000313" key="6">
    <source>
        <dbReference type="Proteomes" id="UP001496627"/>
    </source>
</evidence>
<dbReference type="EMBL" id="JBEAAL010000006">
    <property type="protein sequence ID" value="MEQ1405266.1"/>
    <property type="molecule type" value="Genomic_DNA"/>
</dbReference>
<evidence type="ECO:0000256" key="2">
    <source>
        <dbReference type="ARBA" id="ARBA00008954"/>
    </source>
</evidence>
<dbReference type="Pfam" id="PF00202">
    <property type="entry name" value="Aminotran_3"/>
    <property type="match status" value="1"/>
</dbReference>
<accession>A0ABV0M099</accession>
<evidence type="ECO:0000256" key="1">
    <source>
        <dbReference type="ARBA" id="ARBA00001933"/>
    </source>
</evidence>
<dbReference type="GO" id="GO:0008483">
    <property type="term" value="F:transaminase activity"/>
    <property type="evidence" value="ECO:0007669"/>
    <property type="project" value="UniProtKB-KW"/>
</dbReference>
<evidence type="ECO:0000256" key="4">
    <source>
        <dbReference type="RuleBase" id="RU003560"/>
    </source>
</evidence>
<dbReference type="SUPFAM" id="SSF53383">
    <property type="entry name" value="PLP-dependent transferases"/>
    <property type="match status" value="1"/>
</dbReference>
<dbReference type="PANTHER" id="PTHR43094">
    <property type="entry name" value="AMINOTRANSFERASE"/>
    <property type="match status" value="1"/>
</dbReference>
<dbReference type="Gene3D" id="3.90.1150.10">
    <property type="entry name" value="Aspartate Aminotransferase, domain 1"/>
    <property type="match status" value="1"/>
</dbReference>
<dbReference type="InterPro" id="IPR015421">
    <property type="entry name" value="PyrdxlP-dep_Trfase_major"/>
</dbReference>
<dbReference type="InterPro" id="IPR015422">
    <property type="entry name" value="PyrdxlP-dep_Trfase_small"/>
</dbReference>
<dbReference type="Proteomes" id="UP001496627">
    <property type="component" value="Unassembled WGS sequence"/>
</dbReference>
<dbReference type="RefSeq" id="WP_037157422.1">
    <property type="nucleotide sequence ID" value="NZ_JBEAAL010000006.1"/>
</dbReference>
<keyword evidence="6" id="KW-1185">Reference proteome</keyword>
<organism evidence="5 6">
    <name type="scientific">Neorhizobium phenanthreniclasticum</name>
    <dbReference type="NCBI Taxonomy" id="3157917"/>
    <lineage>
        <taxon>Bacteria</taxon>
        <taxon>Pseudomonadati</taxon>
        <taxon>Pseudomonadota</taxon>
        <taxon>Alphaproteobacteria</taxon>
        <taxon>Hyphomicrobiales</taxon>
        <taxon>Rhizobiaceae</taxon>
        <taxon>Rhizobium/Agrobacterium group</taxon>
        <taxon>Neorhizobium</taxon>
    </lineage>
</organism>
<reference evidence="5 6" key="1">
    <citation type="submission" date="2024-05" db="EMBL/GenBank/DDBJ databases">
        <title>Neorhizobium sp. Rsf11, a plant growth promoting and heavy metal resistant PAH-degrader.</title>
        <authorList>
            <person name="Golubev S.N."/>
            <person name="Muratova A.Y."/>
            <person name="Markelova M.I."/>
        </authorList>
    </citation>
    <scope>NUCLEOTIDE SEQUENCE [LARGE SCALE GENOMIC DNA]</scope>
    <source>
        <strain evidence="5 6">Rsf11</strain>
    </source>
</reference>
<dbReference type="Gene3D" id="3.40.640.10">
    <property type="entry name" value="Type I PLP-dependent aspartate aminotransferase-like (Major domain)"/>
    <property type="match status" value="1"/>
</dbReference>
<proteinExistence type="inferred from homology"/>
<dbReference type="CDD" id="cd00610">
    <property type="entry name" value="OAT_like"/>
    <property type="match status" value="1"/>
</dbReference>
<dbReference type="InterPro" id="IPR005814">
    <property type="entry name" value="Aminotrans_3"/>
</dbReference>